<reference evidence="2 3" key="1">
    <citation type="submission" date="2012-04" db="EMBL/GenBank/DDBJ databases">
        <title>The Genome Sequence of Bacillus cereus VD078.</title>
        <authorList>
            <consortium name="The Broad Institute Genome Sequencing Platform"/>
            <consortium name="The Broad Institute Genome Sequencing Center for Infectious Disease"/>
            <person name="Feldgarden M."/>
            <person name="Van der Auwera G.A."/>
            <person name="Mahillon J."/>
            <person name="Duprez V."/>
            <person name="Timmery S."/>
            <person name="Mattelet C."/>
            <person name="Dierick K."/>
            <person name="Sun M."/>
            <person name="Yu Z."/>
            <person name="Zhu L."/>
            <person name="Hu X."/>
            <person name="Shank E.B."/>
            <person name="Swiecicka I."/>
            <person name="Hansen B.M."/>
            <person name="Andrup L."/>
            <person name="Young S.K."/>
            <person name="Zeng Q."/>
            <person name="Gargeya S."/>
            <person name="Fitzgerald M."/>
            <person name="Haas B."/>
            <person name="Abouelleil A."/>
            <person name="Alvarado L."/>
            <person name="Arachchi H.M."/>
            <person name="Berlin A."/>
            <person name="Chapman S.B."/>
            <person name="Goldberg J."/>
            <person name="Griggs A."/>
            <person name="Gujja S."/>
            <person name="Hansen M."/>
            <person name="Howarth C."/>
            <person name="Imamovic A."/>
            <person name="Larimer J."/>
            <person name="McCowen C."/>
            <person name="Montmayeur A."/>
            <person name="Murphy C."/>
            <person name="Neiman D."/>
            <person name="Pearson M."/>
            <person name="Priest M."/>
            <person name="Roberts A."/>
            <person name="Saif S."/>
            <person name="Shea T."/>
            <person name="Sisk P."/>
            <person name="Sykes S."/>
            <person name="Wortman J."/>
            <person name="Nusbaum C."/>
            <person name="Birren B."/>
        </authorList>
    </citation>
    <scope>NUCLEOTIDE SEQUENCE [LARGE SCALE GENOMIC DNA]</scope>
    <source>
        <strain evidence="2 3">VD078</strain>
    </source>
</reference>
<feature type="compositionally biased region" description="Low complexity" evidence="1">
    <location>
        <begin position="48"/>
        <end position="62"/>
    </location>
</feature>
<dbReference type="EMBL" id="AHEV01000009">
    <property type="protein sequence ID" value="EJR42991.1"/>
    <property type="molecule type" value="Genomic_DNA"/>
</dbReference>
<proteinExistence type="predicted"/>
<evidence type="ECO:0000256" key="1">
    <source>
        <dbReference type="SAM" id="MobiDB-lite"/>
    </source>
</evidence>
<organism evidence="2 3">
    <name type="scientific">Bacillus mycoides</name>
    <dbReference type="NCBI Taxonomy" id="1405"/>
    <lineage>
        <taxon>Bacteria</taxon>
        <taxon>Bacillati</taxon>
        <taxon>Bacillota</taxon>
        <taxon>Bacilli</taxon>
        <taxon>Bacillales</taxon>
        <taxon>Bacillaceae</taxon>
        <taxon>Bacillus</taxon>
        <taxon>Bacillus cereus group</taxon>
    </lineage>
</organism>
<comment type="caution">
    <text evidence="2">The sequence shown here is derived from an EMBL/GenBank/DDBJ whole genome shotgun (WGS) entry which is preliminary data.</text>
</comment>
<evidence type="ECO:0000313" key="3">
    <source>
        <dbReference type="Proteomes" id="UP000006976"/>
    </source>
</evidence>
<gene>
    <name evidence="2" type="ORF">III_01066</name>
</gene>
<dbReference type="AlphaFoldDB" id="A0ABC9R7U7"/>
<protein>
    <submittedName>
        <fullName evidence="2">Spore coat assembly protein exsA</fullName>
    </submittedName>
</protein>
<feature type="compositionally biased region" description="Acidic residues" evidence="1">
    <location>
        <begin position="122"/>
        <end position="131"/>
    </location>
</feature>
<dbReference type="Proteomes" id="UP000006976">
    <property type="component" value="Unassembled WGS sequence"/>
</dbReference>
<sequence>MMPIMDNNQMPNMMPYQQPMMPPYPQYQQQNPYNQMPYQQMAPQYTSMPNPNIMPMDNNMPPLVQGEEDCGCGGESRLYSPQPGGPQYANPLYYQPTQPAYAPQPGTMYYQPDPPNVFGEPVSEEEDEEEV</sequence>
<feature type="compositionally biased region" description="Low complexity" evidence="1">
    <location>
        <begin position="91"/>
        <end position="105"/>
    </location>
</feature>
<name>A0ABC9R7U7_BACMY</name>
<feature type="region of interest" description="Disordered" evidence="1">
    <location>
        <begin position="42"/>
        <end position="131"/>
    </location>
</feature>
<evidence type="ECO:0000313" key="2">
    <source>
        <dbReference type="EMBL" id="EJR42991.1"/>
    </source>
</evidence>
<accession>A0ABC9R7U7</accession>